<dbReference type="Gene3D" id="3.50.30.40">
    <property type="entry name" value="Ribonuclease E inhibitor RraA/RraA-like"/>
    <property type="match status" value="1"/>
</dbReference>
<dbReference type="SUPFAM" id="SSF89562">
    <property type="entry name" value="RraA-like"/>
    <property type="match status" value="1"/>
</dbReference>
<organism evidence="6 7">
    <name type="scientific">Acetobacter malorum</name>
    <dbReference type="NCBI Taxonomy" id="178901"/>
    <lineage>
        <taxon>Bacteria</taxon>
        <taxon>Pseudomonadati</taxon>
        <taxon>Pseudomonadota</taxon>
        <taxon>Alphaproteobacteria</taxon>
        <taxon>Acetobacterales</taxon>
        <taxon>Acetobacteraceae</taxon>
        <taxon>Acetobacter</taxon>
    </lineage>
</organism>
<dbReference type="InterPro" id="IPR036704">
    <property type="entry name" value="RraA/RraA-like_sf"/>
</dbReference>
<gene>
    <name evidence="6" type="ORF">AD933_00305</name>
</gene>
<feature type="non-terminal residue" evidence="6">
    <location>
        <position position="1"/>
    </location>
</feature>
<dbReference type="PANTHER" id="PTHR33254">
    <property type="entry name" value="4-HYDROXY-4-METHYL-2-OXOGLUTARATE ALDOLASE 3-RELATED"/>
    <property type="match status" value="1"/>
</dbReference>
<dbReference type="PANTHER" id="PTHR33254:SF4">
    <property type="entry name" value="4-HYDROXY-4-METHYL-2-OXOGLUTARATE ALDOLASE 3-RELATED"/>
    <property type="match status" value="1"/>
</dbReference>
<evidence type="ECO:0000313" key="6">
    <source>
        <dbReference type="EMBL" id="KXV22844.1"/>
    </source>
</evidence>
<dbReference type="CDD" id="cd16841">
    <property type="entry name" value="RraA_family"/>
    <property type="match status" value="1"/>
</dbReference>
<dbReference type="InterPro" id="IPR005493">
    <property type="entry name" value="RraA/RraA-like"/>
</dbReference>
<comment type="caution">
    <text evidence="6">The sequence shown here is derived from an EMBL/GenBank/DDBJ whole genome shotgun (WGS) entry which is preliminary data.</text>
</comment>
<dbReference type="EMBL" id="LHZF01000045">
    <property type="protein sequence ID" value="KXV22844.1"/>
    <property type="molecule type" value="Genomic_DNA"/>
</dbReference>
<keyword evidence="5" id="KW-0460">Magnesium</keyword>
<keyword evidence="5" id="KW-0479">Metal-binding</keyword>
<dbReference type="PATRIC" id="fig|178901.13.peg.670"/>
<sequence length="221" mass="23560">KPLSDSGSKDVVELFHSIETATIGHWRLFGFCHRGIRAMQTGVRAVGTAVTVAIPGADSTLLHHAIDQLRPGDFLVVDRLGDDRHACWGGGVSSAAMARGIAGAVVDGPVTDISEINKLELPMWARGVSPITTRIYDLGGRMNVPVNIGGAVVVPGDLILADESGVLVIPADEAEDEGKKAFEFQQRGLETERRLRAGELMIGNLQNVNEMVLNGQKKGDC</sequence>
<evidence type="ECO:0000256" key="1">
    <source>
        <dbReference type="ARBA" id="ARBA00001968"/>
    </source>
</evidence>
<dbReference type="RefSeq" id="WP_061507213.1">
    <property type="nucleotide sequence ID" value="NZ_LHZF01000045.1"/>
</dbReference>
<feature type="binding site" evidence="5">
    <location>
        <position position="112"/>
    </location>
    <ligand>
        <name>Mg(2+)</name>
        <dbReference type="ChEBI" id="CHEBI:18420"/>
    </ligand>
</feature>
<evidence type="ECO:0000313" key="7">
    <source>
        <dbReference type="Proteomes" id="UP000075526"/>
    </source>
</evidence>
<dbReference type="Proteomes" id="UP000075526">
    <property type="component" value="Unassembled WGS sequence"/>
</dbReference>
<name>A0A149S7Z1_9PROT</name>
<protein>
    <recommendedName>
        <fullName evidence="2">Putative 4-hydroxy-4-methyl-2-oxoglutarate aldolase</fullName>
    </recommendedName>
    <alternativeName>
        <fullName evidence="3">Regulator of ribonuclease activity homolog</fullName>
    </alternativeName>
    <alternativeName>
        <fullName evidence="4">RraA-like protein</fullName>
    </alternativeName>
</protein>
<dbReference type="GO" id="GO:0046872">
    <property type="term" value="F:metal ion binding"/>
    <property type="evidence" value="ECO:0007669"/>
    <property type="project" value="UniProtKB-KW"/>
</dbReference>
<evidence type="ECO:0000256" key="4">
    <source>
        <dbReference type="ARBA" id="ARBA00030169"/>
    </source>
</evidence>
<dbReference type="Pfam" id="PF03737">
    <property type="entry name" value="RraA-like"/>
    <property type="match status" value="1"/>
</dbReference>
<evidence type="ECO:0000256" key="3">
    <source>
        <dbReference type="ARBA" id="ARBA00029596"/>
    </source>
</evidence>
<accession>A0A149S7Z1</accession>
<proteinExistence type="predicted"/>
<comment type="cofactor">
    <cofactor evidence="5">
        <name>Mg(2+)</name>
        <dbReference type="ChEBI" id="CHEBI:18420"/>
    </cofactor>
</comment>
<comment type="cofactor">
    <cofactor evidence="1">
        <name>a divalent metal cation</name>
        <dbReference type="ChEBI" id="CHEBI:60240"/>
    </cofactor>
</comment>
<feature type="binding site" evidence="5">
    <location>
        <begin position="89"/>
        <end position="92"/>
    </location>
    <ligand>
        <name>substrate</name>
    </ligand>
</feature>
<dbReference type="AlphaFoldDB" id="A0A149S7Z1"/>
<evidence type="ECO:0000256" key="2">
    <source>
        <dbReference type="ARBA" id="ARBA00016549"/>
    </source>
</evidence>
<evidence type="ECO:0000256" key="5">
    <source>
        <dbReference type="PIRSR" id="PIRSR605493-1"/>
    </source>
</evidence>
<reference evidence="6 7" key="1">
    <citation type="submission" date="2015-06" db="EMBL/GenBank/DDBJ databases">
        <title>Improved classification and identification of acetic acid bacteria using matrix-assisted laser desorption/ionization time-of-flight mass spectrometry; Gluconobacter nephelii and Gluconobacter uchimurae are later heterotypic synonyms of Gluconobacter japonicus and Gluconobacter oxydans, respectively.</title>
        <authorList>
            <person name="Li L."/>
            <person name="Cleenwerck I."/>
            <person name="De Vuyst L."/>
            <person name="Vandamme P."/>
        </authorList>
    </citation>
    <scope>NUCLEOTIDE SEQUENCE [LARGE SCALE GENOMIC DNA]</scope>
    <source>
        <strain evidence="6 7">LMG 1552</strain>
    </source>
</reference>